<dbReference type="PANTHER" id="PTHR36617:SF5">
    <property type="entry name" value="OS05G0421675 PROTEIN"/>
    <property type="match status" value="1"/>
</dbReference>
<dbReference type="EMBL" id="LXQA010190810">
    <property type="protein sequence ID" value="MCI31875.1"/>
    <property type="molecule type" value="Genomic_DNA"/>
</dbReference>
<dbReference type="AlphaFoldDB" id="A0A392R8J5"/>
<keyword evidence="2" id="KW-1185">Reference proteome</keyword>
<evidence type="ECO:0000313" key="1">
    <source>
        <dbReference type="EMBL" id="MCI31875.1"/>
    </source>
</evidence>
<keyword evidence="1" id="KW-0418">Kinase</keyword>
<dbReference type="GO" id="GO:0016301">
    <property type="term" value="F:kinase activity"/>
    <property type="evidence" value="ECO:0007669"/>
    <property type="project" value="UniProtKB-KW"/>
</dbReference>
<reference evidence="1 2" key="1">
    <citation type="journal article" date="2018" name="Front. Plant Sci.">
        <title>Red Clover (Trifolium pratense) and Zigzag Clover (T. medium) - A Picture of Genomic Similarities and Differences.</title>
        <authorList>
            <person name="Dluhosova J."/>
            <person name="Istvanek J."/>
            <person name="Nedelnik J."/>
            <person name="Repkova J."/>
        </authorList>
    </citation>
    <scope>NUCLEOTIDE SEQUENCE [LARGE SCALE GENOMIC DNA]</scope>
    <source>
        <strain evidence="2">cv. 10/8</strain>
        <tissue evidence="1">Leaf</tissue>
    </source>
</reference>
<dbReference type="PANTHER" id="PTHR36617">
    <property type="entry name" value="PROTEIN, PUTATIVE-RELATED"/>
    <property type="match status" value="1"/>
</dbReference>
<proteinExistence type="predicted"/>
<sequence>GLWFRVLAARYGVERGSLREEGRNGSTWWRECVSKKVGDGSDTFSWTDPWLGGIPLCVKFGRLFELAENKSSTVAKMYQLWWETGGEAWEWRRQLGCGRRRCWECWIGQTDFSHAVLLVPCGH</sequence>
<comment type="caution">
    <text evidence="1">The sequence shown here is derived from an EMBL/GenBank/DDBJ whole genome shotgun (WGS) entry which is preliminary data.</text>
</comment>
<evidence type="ECO:0000313" key="2">
    <source>
        <dbReference type="Proteomes" id="UP000265520"/>
    </source>
</evidence>
<protein>
    <submittedName>
        <fullName evidence="1">Receptor-like kinase</fullName>
    </submittedName>
</protein>
<name>A0A392R8J5_9FABA</name>
<feature type="non-terminal residue" evidence="1">
    <location>
        <position position="1"/>
    </location>
</feature>
<organism evidence="1 2">
    <name type="scientific">Trifolium medium</name>
    <dbReference type="NCBI Taxonomy" id="97028"/>
    <lineage>
        <taxon>Eukaryota</taxon>
        <taxon>Viridiplantae</taxon>
        <taxon>Streptophyta</taxon>
        <taxon>Embryophyta</taxon>
        <taxon>Tracheophyta</taxon>
        <taxon>Spermatophyta</taxon>
        <taxon>Magnoliopsida</taxon>
        <taxon>eudicotyledons</taxon>
        <taxon>Gunneridae</taxon>
        <taxon>Pentapetalae</taxon>
        <taxon>rosids</taxon>
        <taxon>fabids</taxon>
        <taxon>Fabales</taxon>
        <taxon>Fabaceae</taxon>
        <taxon>Papilionoideae</taxon>
        <taxon>50 kb inversion clade</taxon>
        <taxon>NPAAA clade</taxon>
        <taxon>Hologalegina</taxon>
        <taxon>IRL clade</taxon>
        <taxon>Trifolieae</taxon>
        <taxon>Trifolium</taxon>
    </lineage>
</organism>
<keyword evidence="1" id="KW-0808">Transferase</keyword>
<dbReference type="Proteomes" id="UP000265520">
    <property type="component" value="Unassembled WGS sequence"/>
</dbReference>
<accession>A0A392R8J5</accession>
<keyword evidence="1" id="KW-0675">Receptor</keyword>